<reference evidence="1 2" key="1">
    <citation type="submission" date="2022-05" db="EMBL/GenBank/DDBJ databases">
        <authorList>
            <consortium name="Genoscope - CEA"/>
            <person name="William W."/>
        </authorList>
    </citation>
    <scope>NUCLEOTIDE SEQUENCE [LARGE SCALE GENOMIC DNA]</scope>
</reference>
<accession>A0ABN8RN69</accession>
<dbReference type="EMBL" id="CALNXI010001948">
    <property type="protein sequence ID" value="CAH3180209.1"/>
    <property type="molecule type" value="Genomic_DNA"/>
</dbReference>
<evidence type="ECO:0000313" key="1">
    <source>
        <dbReference type="EMBL" id="CAH3180209.1"/>
    </source>
</evidence>
<gene>
    <name evidence="1" type="ORF">PEVE_00012796</name>
</gene>
<sequence length="302" mass="35689">KKNYFSKQFELNKENIKCTWKLISKVIRTKKENTQHTIKKLLRDNRIYIDKQSICDQLNSHFINVGNGLADKLPKHDIDPSVYLDRTMTPNGFMFRGICPTEVYDKIMSLKVDKIARNNGIISKLRHYLTLLQMKQIYYSLIYPYISYAILAWGSAYKTHIDKIQAKQNHSARLIFFATTYGEHTESALPLLNLLDVLTVHNVYRFQILKFTYLWHKGLLPKLFSNYFQYASNVHKYNTRYASKQNLYVKKVRTNTGKQTIGYAACTIWDKIHITLKELNTYQFQKQLKPYLLSEKHSYIVF</sequence>
<proteinExistence type="predicted"/>
<evidence type="ECO:0000313" key="2">
    <source>
        <dbReference type="Proteomes" id="UP001159427"/>
    </source>
</evidence>
<organism evidence="1 2">
    <name type="scientific">Porites evermanni</name>
    <dbReference type="NCBI Taxonomy" id="104178"/>
    <lineage>
        <taxon>Eukaryota</taxon>
        <taxon>Metazoa</taxon>
        <taxon>Cnidaria</taxon>
        <taxon>Anthozoa</taxon>
        <taxon>Hexacorallia</taxon>
        <taxon>Scleractinia</taxon>
        <taxon>Fungiina</taxon>
        <taxon>Poritidae</taxon>
        <taxon>Porites</taxon>
    </lineage>
</organism>
<feature type="non-terminal residue" evidence="1">
    <location>
        <position position="1"/>
    </location>
</feature>
<name>A0ABN8RN69_9CNID</name>
<dbReference type="Proteomes" id="UP001159427">
    <property type="component" value="Unassembled WGS sequence"/>
</dbReference>
<comment type="caution">
    <text evidence="1">The sequence shown here is derived from an EMBL/GenBank/DDBJ whole genome shotgun (WGS) entry which is preliminary data.</text>
</comment>
<protein>
    <recommendedName>
        <fullName evidence="3">Reverse transcriptase</fullName>
    </recommendedName>
</protein>
<evidence type="ECO:0008006" key="3">
    <source>
        <dbReference type="Google" id="ProtNLM"/>
    </source>
</evidence>
<keyword evidence="2" id="KW-1185">Reference proteome</keyword>